<dbReference type="AlphaFoldDB" id="A0A450RVB9"/>
<evidence type="ECO:0000313" key="1">
    <source>
        <dbReference type="EMBL" id="VFJ43060.1"/>
    </source>
</evidence>
<protein>
    <recommendedName>
        <fullName evidence="2">DUF1640 domain-containing protein</fullName>
    </recommendedName>
</protein>
<evidence type="ECO:0008006" key="2">
    <source>
        <dbReference type="Google" id="ProtNLM"/>
    </source>
</evidence>
<name>A0A450RVB9_9GAMM</name>
<reference evidence="1" key="1">
    <citation type="submission" date="2019-02" db="EMBL/GenBank/DDBJ databases">
        <authorList>
            <person name="Gruber-Vodicka R. H."/>
            <person name="Seah K. B. B."/>
        </authorList>
    </citation>
    <scope>NUCLEOTIDE SEQUENCE</scope>
    <source>
        <strain evidence="1">BECK_DK47</strain>
    </source>
</reference>
<organism evidence="1">
    <name type="scientific">Candidatus Kentrum sp. DK</name>
    <dbReference type="NCBI Taxonomy" id="2126562"/>
    <lineage>
        <taxon>Bacteria</taxon>
        <taxon>Pseudomonadati</taxon>
        <taxon>Pseudomonadota</taxon>
        <taxon>Gammaproteobacteria</taxon>
        <taxon>Candidatus Kentrum</taxon>
    </lineage>
</organism>
<accession>A0A450RVB9</accession>
<proteinExistence type="predicted"/>
<gene>
    <name evidence="1" type="ORF">BECKDK2373B_GA0170837_100440</name>
</gene>
<sequence>MTAITFDTLKFTKRLTDADANPELAEATAGVFRDAHEEMDLATREDIGKLKSELKSEMELLRIHTDTGLKSLQDKTDSIRWMLLIPTIAVIAPQLKGFFG</sequence>
<dbReference type="EMBL" id="CAADEX010000004">
    <property type="protein sequence ID" value="VFJ43060.1"/>
    <property type="molecule type" value="Genomic_DNA"/>
</dbReference>